<reference evidence="5 6" key="1">
    <citation type="submission" date="2024-02" db="EMBL/GenBank/DDBJ databases">
        <title>De novo assembly and annotation of 12 fungi associated with fruit tree decline syndrome in Ontario, Canada.</title>
        <authorList>
            <person name="Sulman M."/>
            <person name="Ellouze W."/>
            <person name="Ilyukhin E."/>
        </authorList>
    </citation>
    <scope>NUCLEOTIDE SEQUENCE [LARGE SCALE GENOMIC DNA]</scope>
    <source>
        <strain evidence="5 6">M1-105</strain>
    </source>
</reference>
<dbReference type="PROSITE" id="PS51683">
    <property type="entry name" value="SAM_OMT_II"/>
    <property type="match status" value="1"/>
</dbReference>
<dbReference type="Gene3D" id="3.40.50.150">
    <property type="entry name" value="Vaccinia Virus protein VP39"/>
    <property type="match status" value="1"/>
</dbReference>
<comment type="caution">
    <text evidence="5">The sequence shown here is derived from an EMBL/GenBank/DDBJ whole genome shotgun (WGS) entry which is preliminary data.</text>
</comment>
<evidence type="ECO:0000256" key="1">
    <source>
        <dbReference type="ARBA" id="ARBA00022603"/>
    </source>
</evidence>
<dbReference type="InterPro" id="IPR016461">
    <property type="entry name" value="COMT-like"/>
</dbReference>
<keyword evidence="3" id="KW-0949">S-adenosyl-L-methionine</keyword>
<evidence type="ECO:0000313" key="5">
    <source>
        <dbReference type="EMBL" id="KAL1636044.1"/>
    </source>
</evidence>
<evidence type="ECO:0000313" key="6">
    <source>
        <dbReference type="Proteomes" id="UP001521116"/>
    </source>
</evidence>
<dbReference type="PANTHER" id="PTHR43712:SF1">
    <property type="entry name" value="HYPOTHETICAL O-METHYLTRANSFERASE (EUROFUNG)-RELATED"/>
    <property type="match status" value="1"/>
</dbReference>
<dbReference type="PANTHER" id="PTHR43712">
    <property type="entry name" value="PUTATIVE (AFU_ORTHOLOGUE AFUA_4G14580)-RELATED"/>
    <property type="match status" value="1"/>
</dbReference>
<protein>
    <recommendedName>
        <fullName evidence="4">O-methyltransferase C-terminal domain-containing protein</fullName>
    </recommendedName>
</protein>
<sequence length="377" mass="41277">MSAPAATPESIAARTASIEDGIARITAAAESFAETSRKNLGDTSKDWETKEAQNGLAVEIKKLLLAAQGPLGGMFDQVQVPVSLMRNATVAGPLAEVDEETYAQTPYSAPYKSPEITAIVKHIMDETWPSIAFMNQYFKENGWKHPVDPTNCPYTFAHRTNGKESWAYIAQFPERQENSNRAMIAQSFDSTWSVGLYPFAEKLAETPSGDDETPLVVDVGGGVGHTSRQIRELCAGIKGRVVLQDRAEVVKDAPHIDGVVAMEHDFFSPQPIKGARIYYLRRILHDWSDPTSIQILRHLAAAMDPKSSRLVIAEQILPTKGVSAESALIDMVLMTITGGERTEKQWDVLLKQAGLKLERVWRAPGTAFGAIEATVAV</sequence>
<dbReference type="Proteomes" id="UP001521116">
    <property type="component" value="Unassembled WGS sequence"/>
</dbReference>
<dbReference type="EMBL" id="JAJVDC020000008">
    <property type="protein sequence ID" value="KAL1636044.1"/>
    <property type="molecule type" value="Genomic_DNA"/>
</dbReference>
<organism evidence="5 6">
    <name type="scientific">Neofusicoccum ribis</name>
    <dbReference type="NCBI Taxonomy" id="45134"/>
    <lineage>
        <taxon>Eukaryota</taxon>
        <taxon>Fungi</taxon>
        <taxon>Dikarya</taxon>
        <taxon>Ascomycota</taxon>
        <taxon>Pezizomycotina</taxon>
        <taxon>Dothideomycetes</taxon>
        <taxon>Dothideomycetes incertae sedis</taxon>
        <taxon>Botryosphaeriales</taxon>
        <taxon>Botryosphaeriaceae</taxon>
        <taxon>Neofusicoccum</taxon>
    </lineage>
</organism>
<evidence type="ECO:0000256" key="3">
    <source>
        <dbReference type="ARBA" id="ARBA00022691"/>
    </source>
</evidence>
<dbReference type="InterPro" id="IPR029063">
    <property type="entry name" value="SAM-dependent_MTases_sf"/>
</dbReference>
<keyword evidence="1" id="KW-0489">Methyltransferase</keyword>
<dbReference type="SUPFAM" id="SSF53335">
    <property type="entry name" value="S-adenosyl-L-methionine-dependent methyltransferases"/>
    <property type="match status" value="1"/>
</dbReference>
<evidence type="ECO:0000259" key="4">
    <source>
        <dbReference type="Pfam" id="PF00891"/>
    </source>
</evidence>
<name>A0ABR3T917_9PEZI</name>
<proteinExistence type="predicted"/>
<feature type="domain" description="O-methyltransferase C-terminal" evidence="4">
    <location>
        <begin position="212"/>
        <end position="355"/>
    </location>
</feature>
<keyword evidence="6" id="KW-1185">Reference proteome</keyword>
<gene>
    <name evidence="5" type="ORF">SLS56_001396</name>
</gene>
<evidence type="ECO:0000256" key="2">
    <source>
        <dbReference type="ARBA" id="ARBA00022679"/>
    </source>
</evidence>
<accession>A0ABR3T917</accession>
<keyword evidence="2" id="KW-0808">Transferase</keyword>
<dbReference type="InterPro" id="IPR001077">
    <property type="entry name" value="COMT_C"/>
</dbReference>
<dbReference type="Pfam" id="PF00891">
    <property type="entry name" value="Methyltransf_2"/>
    <property type="match status" value="1"/>
</dbReference>